<reference evidence="1 2" key="1">
    <citation type="journal article" date="2020" name="Cell">
        <title>Large-Scale Comparative Analyses of Tick Genomes Elucidate Their Genetic Diversity and Vector Capacities.</title>
        <authorList>
            <consortium name="Tick Genome and Microbiome Consortium (TIGMIC)"/>
            <person name="Jia N."/>
            <person name="Wang J."/>
            <person name="Shi W."/>
            <person name="Du L."/>
            <person name="Sun Y."/>
            <person name="Zhan W."/>
            <person name="Jiang J.F."/>
            <person name="Wang Q."/>
            <person name="Zhang B."/>
            <person name="Ji P."/>
            <person name="Bell-Sakyi L."/>
            <person name="Cui X.M."/>
            <person name="Yuan T.T."/>
            <person name="Jiang B.G."/>
            <person name="Yang W.F."/>
            <person name="Lam T.T."/>
            <person name="Chang Q.C."/>
            <person name="Ding S.J."/>
            <person name="Wang X.J."/>
            <person name="Zhu J.G."/>
            <person name="Ruan X.D."/>
            <person name="Zhao L."/>
            <person name="Wei J.T."/>
            <person name="Ye R.Z."/>
            <person name="Que T.C."/>
            <person name="Du C.H."/>
            <person name="Zhou Y.H."/>
            <person name="Cheng J.X."/>
            <person name="Dai P.F."/>
            <person name="Guo W.B."/>
            <person name="Han X.H."/>
            <person name="Huang E.J."/>
            <person name="Li L.F."/>
            <person name="Wei W."/>
            <person name="Gao Y.C."/>
            <person name="Liu J.Z."/>
            <person name="Shao H.Z."/>
            <person name="Wang X."/>
            <person name="Wang C.C."/>
            <person name="Yang T.C."/>
            <person name="Huo Q.B."/>
            <person name="Li W."/>
            <person name="Chen H.Y."/>
            <person name="Chen S.E."/>
            <person name="Zhou L.G."/>
            <person name="Ni X.B."/>
            <person name="Tian J.H."/>
            <person name="Sheng Y."/>
            <person name="Liu T."/>
            <person name="Pan Y.S."/>
            <person name="Xia L.Y."/>
            <person name="Li J."/>
            <person name="Zhao F."/>
            <person name="Cao W.C."/>
        </authorList>
    </citation>
    <scope>NUCLEOTIDE SEQUENCE [LARGE SCALE GENOMIC DNA]</scope>
    <source>
        <strain evidence="1">HaeL-2018</strain>
    </source>
</reference>
<dbReference type="OrthoDB" id="10503377at2759"/>
<comment type="caution">
    <text evidence="1">The sequence shown here is derived from an EMBL/GenBank/DDBJ whole genome shotgun (WGS) entry which is preliminary data.</text>
</comment>
<evidence type="ECO:0000313" key="2">
    <source>
        <dbReference type="Proteomes" id="UP000821853"/>
    </source>
</evidence>
<protein>
    <submittedName>
        <fullName evidence="1">Uncharacterized protein</fullName>
    </submittedName>
</protein>
<name>A0A9J6GKX9_HAELO</name>
<sequence length="86" mass="9095">MRLSSSLAALIGADNGATGGPGLFYLDHGLEWLPSARVFAADGIHPNFGGVTIMASHLHRALLRNFARSQSTWLQHAASAPSQQAQ</sequence>
<evidence type="ECO:0000313" key="1">
    <source>
        <dbReference type="EMBL" id="KAH9379062.1"/>
    </source>
</evidence>
<dbReference type="AlphaFoldDB" id="A0A9J6GKX9"/>
<proteinExistence type="predicted"/>
<dbReference type="EMBL" id="JABSTR010000009">
    <property type="protein sequence ID" value="KAH9379062.1"/>
    <property type="molecule type" value="Genomic_DNA"/>
</dbReference>
<organism evidence="1 2">
    <name type="scientific">Haemaphysalis longicornis</name>
    <name type="common">Bush tick</name>
    <dbReference type="NCBI Taxonomy" id="44386"/>
    <lineage>
        <taxon>Eukaryota</taxon>
        <taxon>Metazoa</taxon>
        <taxon>Ecdysozoa</taxon>
        <taxon>Arthropoda</taxon>
        <taxon>Chelicerata</taxon>
        <taxon>Arachnida</taxon>
        <taxon>Acari</taxon>
        <taxon>Parasitiformes</taxon>
        <taxon>Ixodida</taxon>
        <taxon>Ixodoidea</taxon>
        <taxon>Ixodidae</taxon>
        <taxon>Haemaphysalinae</taxon>
        <taxon>Haemaphysalis</taxon>
    </lineage>
</organism>
<dbReference type="Proteomes" id="UP000821853">
    <property type="component" value="Unassembled WGS sequence"/>
</dbReference>
<accession>A0A9J6GKX9</accession>
<dbReference type="VEuPathDB" id="VectorBase:HLOH_056879"/>
<dbReference type="SUPFAM" id="SSF52266">
    <property type="entry name" value="SGNH hydrolase"/>
    <property type="match status" value="1"/>
</dbReference>
<keyword evidence="2" id="KW-1185">Reference proteome</keyword>
<gene>
    <name evidence="1" type="ORF">HPB48_022495</name>
</gene>